<feature type="chain" id="PRO_5041985027" evidence="1">
    <location>
        <begin position="24"/>
        <end position="138"/>
    </location>
</feature>
<reference evidence="2" key="1">
    <citation type="journal article" date="2023" name="Plant J.">
        <title>Genome sequences and population genomics provide insights into the demographic history, inbreeding, and mutation load of two 'living fossil' tree species of Dipteronia.</title>
        <authorList>
            <person name="Feng Y."/>
            <person name="Comes H.P."/>
            <person name="Chen J."/>
            <person name="Zhu S."/>
            <person name="Lu R."/>
            <person name="Zhang X."/>
            <person name="Li P."/>
            <person name="Qiu J."/>
            <person name="Olsen K.M."/>
            <person name="Qiu Y."/>
        </authorList>
    </citation>
    <scope>NUCLEOTIDE SEQUENCE</scope>
    <source>
        <strain evidence="2">KIB01</strain>
    </source>
</reference>
<comment type="caution">
    <text evidence="2">The sequence shown here is derived from an EMBL/GenBank/DDBJ whole genome shotgun (WGS) entry which is preliminary data.</text>
</comment>
<dbReference type="AlphaFoldDB" id="A0AAD9XPG0"/>
<name>A0AAD9XPG0_9ROSI</name>
<gene>
    <name evidence="2" type="ORF">Ddye_001549</name>
</gene>
<evidence type="ECO:0000313" key="2">
    <source>
        <dbReference type="EMBL" id="KAK2662975.1"/>
    </source>
</evidence>
<keyword evidence="3" id="KW-1185">Reference proteome</keyword>
<evidence type="ECO:0000313" key="3">
    <source>
        <dbReference type="Proteomes" id="UP001280121"/>
    </source>
</evidence>
<accession>A0AAD9XPG0</accession>
<organism evidence="2 3">
    <name type="scientific">Dipteronia dyeriana</name>
    <dbReference type="NCBI Taxonomy" id="168575"/>
    <lineage>
        <taxon>Eukaryota</taxon>
        <taxon>Viridiplantae</taxon>
        <taxon>Streptophyta</taxon>
        <taxon>Embryophyta</taxon>
        <taxon>Tracheophyta</taxon>
        <taxon>Spermatophyta</taxon>
        <taxon>Magnoliopsida</taxon>
        <taxon>eudicotyledons</taxon>
        <taxon>Gunneridae</taxon>
        <taxon>Pentapetalae</taxon>
        <taxon>rosids</taxon>
        <taxon>malvids</taxon>
        <taxon>Sapindales</taxon>
        <taxon>Sapindaceae</taxon>
        <taxon>Hippocastanoideae</taxon>
        <taxon>Acereae</taxon>
        <taxon>Dipteronia</taxon>
    </lineage>
</organism>
<feature type="signal peptide" evidence="1">
    <location>
        <begin position="1"/>
        <end position="23"/>
    </location>
</feature>
<protein>
    <submittedName>
        <fullName evidence="2">Uncharacterized protein</fullName>
    </submittedName>
</protein>
<sequence>MLMPSFWNNVVFALKIVGPLVGALRLVDSERKSPMGYMYEAMDRTKEAIAKYFWMEPVWYLNPKFFYNTRTTGEEVATELFTCIERLVPDVETRWYVVLAGLAWQAWLSYGPGRARLDFVGGRAGWAWPARYGPFCRH</sequence>
<keyword evidence="1" id="KW-0732">Signal</keyword>
<dbReference type="EMBL" id="JANJYI010000001">
    <property type="protein sequence ID" value="KAK2662975.1"/>
    <property type="molecule type" value="Genomic_DNA"/>
</dbReference>
<dbReference type="Proteomes" id="UP001280121">
    <property type="component" value="Unassembled WGS sequence"/>
</dbReference>
<evidence type="ECO:0000256" key="1">
    <source>
        <dbReference type="SAM" id="SignalP"/>
    </source>
</evidence>
<proteinExistence type="predicted"/>